<dbReference type="RefSeq" id="WP_207165264.1">
    <property type="nucleotide sequence ID" value="NZ_CP071382.1"/>
</dbReference>
<feature type="domain" description="DUF2007" evidence="1">
    <location>
        <begin position="12"/>
        <end position="58"/>
    </location>
</feature>
<gene>
    <name evidence="2" type="ORF">JZM60_08170</name>
</gene>
<dbReference type="Pfam" id="PF09413">
    <property type="entry name" value="DUF2007"/>
    <property type="match status" value="1"/>
</dbReference>
<evidence type="ECO:0000259" key="1">
    <source>
        <dbReference type="Pfam" id="PF09413"/>
    </source>
</evidence>
<dbReference type="InterPro" id="IPR011322">
    <property type="entry name" value="N-reg_PII-like_a/b"/>
</dbReference>
<dbReference type="Proteomes" id="UP000663651">
    <property type="component" value="Chromosome"/>
</dbReference>
<protein>
    <recommendedName>
        <fullName evidence="1">DUF2007 domain-containing protein</fullName>
    </recommendedName>
</protein>
<accession>A0ABX7Q7Q2</accession>
<dbReference type="SUPFAM" id="SSF54913">
    <property type="entry name" value="GlnB-like"/>
    <property type="match status" value="1"/>
</dbReference>
<keyword evidence="3" id="KW-1185">Reference proteome</keyword>
<sequence>MVKFYDPKDVNDQARVEAILREGGIEYFLLPEPQGGIGPQQIHVAEEDIPAAEELLRR</sequence>
<name>A0ABX7Q7Q2_9BACT</name>
<evidence type="ECO:0000313" key="3">
    <source>
        <dbReference type="Proteomes" id="UP000663651"/>
    </source>
</evidence>
<evidence type="ECO:0000313" key="2">
    <source>
        <dbReference type="EMBL" id="QSV47222.1"/>
    </source>
</evidence>
<dbReference type="EMBL" id="CP071382">
    <property type="protein sequence ID" value="QSV47222.1"/>
    <property type="molecule type" value="Genomic_DNA"/>
</dbReference>
<reference evidence="2 3" key="1">
    <citation type="submission" date="2021-03" db="EMBL/GenBank/DDBJ databases">
        <title>Geobacter metallireducens gen. nov. sp. nov., a microorganism capable of coupling the complete oxidation of organic compounds to the reduction of iron and other metals.</title>
        <authorList>
            <person name="Li Y."/>
        </authorList>
    </citation>
    <scope>NUCLEOTIDE SEQUENCE [LARGE SCALE GENOMIC DNA]</scope>
    <source>
        <strain evidence="2 3">Jerry-YX</strain>
    </source>
</reference>
<organism evidence="2 3">
    <name type="scientific">Geobacter benzoatilyticus</name>
    <dbReference type="NCBI Taxonomy" id="2815309"/>
    <lineage>
        <taxon>Bacteria</taxon>
        <taxon>Pseudomonadati</taxon>
        <taxon>Thermodesulfobacteriota</taxon>
        <taxon>Desulfuromonadia</taxon>
        <taxon>Geobacterales</taxon>
        <taxon>Geobacteraceae</taxon>
        <taxon>Geobacter</taxon>
    </lineage>
</organism>
<dbReference type="InterPro" id="IPR018551">
    <property type="entry name" value="DUF2007"/>
</dbReference>
<proteinExistence type="predicted"/>